<dbReference type="Proteomes" id="UP000254866">
    <property type="component" value="Unassembled WGS sequence"/>
</dbReference>
<keyword evidence="2" id="KW-1185">Reference proteome</keyword>
<organism evidence="1 2">
    <name type="scientific">Venustampulla echinocandica</name>
    <dbReference type="NCBI Taxonomy" id="2656787"/>
    <lineage>
        <taxon>Eukaryota</taxon>
        <taxon>Fungi</taxon>
        <taxon>Dikarya</taxon>
        <taxon>Ascomycota</taxon>
        <taxon>Pezizomycotina</taxon>
        <taxon>Leotiomycetes</taxon>
        <taxon>Helotiales</taxon>
        <taxon>Pleuroascaceae</taxon>
        <taxon>Venustampulla</taxon>
    </lineage>
</organism>
<comment type="caution">
    <text evidence="1">The sequence shown here is derived from an EMBL/GenBank/DDBJ whole genome shotgun (WGS) entry which is preliminary data.</text>
</comment>
<gene>
    <name evidence="1" type="ORF">BP5553_00216</name>
</gene>
<dbReference type="AlphaFoldDB" id="A0A370TXI1"/>
<accession>A0A370TXI1</accession>
<proteinExistence type="predicted"/>
<dbReference type="EMBL" id="NPIC01000001">
    <property type="protein sequence ID" value="RDL40237.1"/>
    <property type="molecule type" value="Genomic_DNA"/>
</dbReference>
<dbReference type="GeneID" id="43593065"/>
<dbReference type="RefSeq" id="XP_031872893.1">
    <property type="nucleotide sequence ID" value="XM_032008839.1"/>
</dbReference>
<name>A0A370TXI1_9HELO</name>
<evidence type="ECO:0000313" key="2">
    <source>
        <dbReference type="Proteomes" id="UP000254866"/>
    </source>
</evidence>
<protein>
    <submittedName>
        <fullName evidence="1">Uncharacterized protein</fullName>
    </submittedName>
</protein>
<reference evidence="1 2" key="1">
    <citation type="journal article" date="2018" name="IMA Fungus">
        <title>IMA Genome-F 9: Draft genome sequence of Annulohypoxylon stygium, Aspergillus mulundensis, Berkeleyomyces basicola (syn. Thielaviopsis basicola), Ceratocystis smalleyi, two Cercospora beticola strains, Coleophoma cylindrospora, Fusarium fracticaudum, Phialophora cf. hyalina, and Morchella septimelata.</title>
        <authorList>
            <person name="Wingfield B.D."/>
            <person name="Bills G.F."/>
            <person name="Dong Y."/>
            <person name="Huang W."/>
            <person name="Nel W.J."/>
            <person name="Swalarsk-Parry B.S."/>
            <person name="Vaghefi N."/>
            <person name="Wilken P.M."/>
            <person name="An Z."/>
            <person name="de Beer Z.W."/>
            <person name="De Vos L."/>
            <person name="Chen L."/>
            <person name="Duong T.A."/>
            <person name="Gao Y."/>
            <person name="Hammerbacher A."/>
            <person name="Kikkert J.R."/>
            <person name="Li Y."/>
            <person name="Li H."/>
            <person name="Li K."/>
            <person name="Li Q."/>
            <person name="Liu X."/>
            <person name="Ma X."/>
            <person name="Naidoo K."/>
            <person name="Pethybridge S.J."/>
            <person name="Sun J."/>
            <person name="Steenkamp E.T."/>
            <person name="van der Nest M.A."/>
            <person name="van Wyk S."/>
            <person name="Wingfield M.J."/>
            <person name="Xiong C."/>
            <person name="Yue Q."/>
            <person name="Zhang X."/>
        </authorList>
    </citation>
    <scope>NUCLEOTIDE SEQUENCE [LARGE SCALE GENOMIC DNA]</scope>
    <source>
        <strain evidence="1 2">BP 5553</strain>
    </source>
</reference>
<sequence length="88" mass="10367">MELDNGASLFRVYYYDNITGNKWLHHIKVSAESTVETVKLQIKDAILSRRPAGYENFEIALTKIYAIEVRQWDRSKMAEWEWIGEPEC</sequence>
<evidence type="ECO:0000313" key="1">
    <source>
        <dbReference type="EMBL" id="RDL40237.1"/>
    </source>
</evidence>